<feature type="region of interest" description="Disordered" evidence="1">
    <location>
        <begin position="39"/>
        <end position="60"/>
    </location>
</feature>
<evidence type="ECO:0000313" key="2">
    <source>
        <dbReference type="EMBL" id="GGS26719.1"/>
    </source>
</evidence>
<proteinExistence type="predicted"/>
<organism evidence="2 3">
    <name type="scientific">Streptomyces humidus</name>
    <dbReference type="NCBI Taxonomy" id="52259"/>
    <lineage>
        <taxon>Bacteria</taxon>
        <taxon>Bacillati</taxon>
        <taxon>Actinomycetota</taxon>
        <taxon>Actinomycetes</taxon>
        <taxon>Kitasatosporales</taxon>
        <taxon>Streptomycetaceae</taxon>
        <taxon>Streptomyces</taxon>
    </lineage>
</organism>
<evidence type="ECO:0000256" key="1">
    <source>
        <dbReference type="SAM" id="MobiDB-lite"/>
    </source>
</evidence>
<dbReference type="EMBL" id="BMTL01000050">
    <property type="protein sequence ID" value="GGS26719.1"/>
    <property type="molecule type" value="Genomic_DNA"/>
</dbReference>
<name>A0A918GAW7_9ACTN</name>
<reference evidence="2" key="2">
    <citation type="submission" date="2020-09" db="EMBL/GenBank/DDBJ databases">
        <authorList>
            <person name="Sun Q."/>
            <person name="Ohkuma M."/>
        </authorList>
    </citation>
    <scope>NUCLEOTIDE SEQUENCE</scope>
    <source>
        <strain evidence="2">JCM 4386</strain>
    </source>
</reference>
<comment type="caution">
    <text evidence="2">The sequence shown here is derived from an EMBL/GenBank/DDBJ whole genome shotgun (WGS) entry which is preliminary data.</text>
</comment>
<evidence type="ECO:0000313" key="3">
    <source>
        <dbReference type="Proteomes" id="UP000606194"/>
    </source>
</evidence>
<accession>A0A918GAW7</accession>
<keyword evidence="3" id="KW-1185">Reference proteome</keyword>
<protein>
    <submittedName>
        <fullName evidence="2">Uncharacterized protein</fullName>
    </submittedName>
</protein>
<dbReference type="Proteomes" id="UP000606194">
    <property type="component" value="Unassembled WGS sequence"/>
</dbReference>
<reference evidence="2" key="1">
    <citation type="journal article" date="2014" name="Int. J. Syst. Evol. Microbiol.">
        <title>Complete genome sequence of Corynebacterium casei LMG S-19264T (=DSM 44701T), isolated from a smear-ripened cheese.</title>
        <authorList>
            <consortium name="US DOE Joint Genome Institute (JGI-PGF)"/>
            <person name="Walter F."/>
            <person name="Albersmeier A."/>
            <person name="Kalinowski J."/>
            <person name="Ruckert C."/>
        </authorList>
    </citation>
    <scope>NUCLEOTIDE SEQUENCE</scope>
    <source>
        <strain evidence="2">JCM 4386</strain>
    </source>
</reference>
<gene>
    <name evidence="2" type="ORF">GCM10010269_76630</name>
</gene>
<sequence>MPVPGSMSATLLDQQQPALALGREIAAAHPALDVTRWRKSNPPRWMTSSGAGLTDEAGVTGRPTIAPVTVALASIFLDGPPTESADRFAFGG</sequence>
<dbReference type="AlphaFoldDB" id="A0A918GAW7"/>